<gene>
    <name evidence="2" type="ORF">FVO59_11790</name>
</gene>
<keyword evidence="1" id="KW-0472">Membrane</keyword>
<reference evidence="2 3" key="1">
    <citation type="journal article" date="2020" name="Front. Microbiol.">
        <title>Design of Bacterial Strain-Specific qPCR Assays Using NGS Data and Publicly Available Resources and Its Application to Track Biocontrol Strains.</title>
        <authorList>
            <person name="Hernandez I."/>
            <person name="Sant C."/>
            <person name="Martinez R."/>
            <person name="Fernandez C."/>
        </authorList>
    </citation>
    <scope>NUCLEOTIDE SEQUENCE [LARGE SCALE GENOMIC DNA]</scope>
    <source>
        <strain evidence="2 3">B24</strain>
    </source>
</reference>
<evidence type="ECO:0000313" key="2">
    <source>
        <dbReference type="EMBL" id="QMU97810.1"/>
    </source>
</evidence>
<proteinExistence type="predicted"/>
<keyword evidence="1" id="KW-0812">Transmembrane</keyword>
<name>A0A7D7WJ98_9MICO</name>
<organism evidence="2 3">
    <name type="scientific">Microbacterium esteraromaticum</name>
    <dbReference type="NCBI Taxonomy" id="57043"/>
    <lineage>
        <taxon>Bacteria</taxon>
        <taxon>Bacillati</taxon>
        <taxon>Actinomycetota</taxon>
        <taxon>Actinomycetes</taxon>
        <taxon>Micrococcales</taxon>
        <taxon>Microbacteriaceae</taxon>
        <taxon>Microbacterium</taxon>
    </lineage>
</organism>
<evidence type="ECO:0000256" key="1">
    <source>
        <dbReference type="SAM" id="Phobius"/>
    </source>
</evidence>
<evidence type="ECO:0000313" key="3">
    <source>
        <dbReference type="Proteomes" id="UP000515708"/>
    </source>
</evidence>
<dbReference type="EMBL" id="CP043732">
    <property type="protein sequence ID" value="QMU97810.1"/>
    <property type="molecule type" value="Genomic_DNA"/>
</dbReference>
<feature type="transmembrane region" description="Helical" evidence="1">
    <location>
        <begin position="31"/>
        <end position="58"/>
    </location>
</feature>
<dbReference type="RefSeq" id="WP_182252811.1">
    <property type="nucleotide sequence ID" value="NZ_CP043732.1"/>
</dbReference>
<dbReference type="Proteomes" id="UP000515708">
    <property type="component" value="Chromosome"/>
</dbReference>
<dbReference type="AlphaFoldDB" id="A0A7D7WJ98"/>
<sequence length="62" mass="6461">MLAIIGTLALSAVLGAILRRFDSYTRWEAFGLGFGFLLIAVGVLGVVGLLVALVVATWGTPL</sequence>
<protein>
    <submittedName>
        <fullName evidence="2">Uncharacterized protein</fullName>
    </submittedName>
</protein>
<accession>A0A7D7WJ98</accession>
<keyword evidence="1" id="KW-1133">Transmembrane helix</keyword>